<dbReference type="Proteomes" id="UP001178354">
    <property type="component" value="Unassembled WGS sequence"/>
</dbReference>
<feature type="binding site" evidence="3">
    <location>
        <begin position="4"/>
        <end position="9"/>
    </location>
    <ligand>
        <name>substrate</name>
    </ligand>
</feature>
<dbReference type="GO" id="GO:0003839">
    <property type="term" value="F:gamma-glutamylcyclotransferase activity"/>
    <property type="evidence" value="ECO:0007669"/>
    <property type="project" value="InterPro"/>
</dbReference>
<dbReference type="RefSeq" id="WP_305169361.1">
    <property type="nucleotide sequence ID" value="NZ_JAUUUU010000001.1"/>
</dbReference>
<dbReference type="InterPro" id="IPR036568">
    <property type="entry name" value="GGCT-like_sf"/>
</dbReference>
<dbReference type="SUPFAM" id="SSF110857">
    <property type="entry name" value="Gamma-glutamyl cyclotransferase-like"/>
    <property type="match status" value="1"/>
</dbReference>
<dbReference type="Pfam" id="PF06094">
    <property type="entry name" value="GGACT"/>
    <property type="match status" value="1"/>
</dbReference>
<dbReference type="EMBL" id="JAUUUU010000001">
    <property type="protein sequence ID" value="MDP1519850.1"/>
    <property type="molecule type" value="Genomic_DNA"/>
</dbReference>
<dbReference type="InterPro" id="IPR009288">
    <property type="entry name" value="AIG2-like_dom"/>
</dbReference>
<proteinExistence type="predicted"/>
<dbReference type="PANTHER" id="PTHR12935:SF0">
    <property type="entry name" value="GAMMA-GLUTAMYLCYCLOTRANSFERASE"/>
    <property type="match status" value="1"/>
</dbReference>
<dbReference type="CDD" id="cd06661">
    <property type="entry name" value="GGCT_like"/>
    <property type="match status" value="1"/>
</dbReference>
<feature type="domain" description="Gamma-glutamylcyclotransferase AIG2-like" evidence="4">
    <location>
        <begin position="4"/>
        <end position="111"/>
    </location>
</feature>
<dbReference type="PANTHER" id="PTHR12935">
    <property type="entry name" value="GAMMA-GLUTAMYLCYCLOTRANSFERASE"/>
    <property type="match status" value="1"/>
</dbReference>
<reference evidence="5" key="2">
    <citation type="submission" date="2023-08" db="EMBL/GenBank/DDBJ databases">
        <authorList>
            <person name="Luo J."/>
        </authorList>
    </citation>
    <scope>NUCLEOTIDE SEQUENCE</scope>
    <source>
        <strain evidence="5">DSM 25064</strain>
    </source>
</reference>
<evidence type="ECO:0000256" key="1">
    <source>
        <dbReference type="ARBA" id="ARBA00023239"/>
    </source>
</evidence>
<feature type="active site" description="Proton acceptor" evidence="2">
    <location>
        <position position="81"/>
    </location>
</feature>
<reference evidence="5" key="1">
    <citation type="journal article" date="2010" name="Int. J. Syst. Evol. Microbiol.">
        <title>Porticoccus litoralis gen. nov., sp. nov., a gammaproteobacterium isolated from the Yellow Sea.</title>
        <authorList>
            <person name="Oh H.M."/>
            <person name="Kim H."/>
            <person name="Kim K.M."/>
            <person name="Min G.S."/>
            <person name="Cho J.C."/>
        </authorList>
    </citation>
    <scope>NUCLEOTIDE SEQUENCE</scope>
    <source>
        <strain evidence="5">DSM 25064</strain>
    </source>
</reference>
<dbReference type="InterPro" id="IPR017939">
    <property type="entry name" value="G-Glutamylcylcotransferase"/>
</dbReference>
<sequence>MSYYFAYGSNMNPERMAKRALQVVDLCPGWLDGFGLRFNKRSRHDALLACANIVYAKGERVEGVLYRLANHLEIAKLDPFEGTPYMYSREMFPVQTEAGVIPAWTYIANPAVIDNNILPARWYVEHLLAGREFLTREYLQRIDNTRCRESVDVIW</sequence>
<dbReference type="InterPro" id="IPR013024">
    <property type="entry name" value="GGCT-like"/>
</dbReference>
<comment type="caution">
    <text evidence="5">The sequence shown here is derived from an EMBL/GenBank/DDBJ whole genome shotgun (WGS) entry which is preliminary data.</text>
</comment>
<evidence type="ECO:0000313" key="6">
    <source>
        <dbReference type="Proteomes" id="UP001178354"/>
    </source>
</evidence>
<name>A0AAW8B1B9_9GAMM</name>
<evidence type="ECO:0000259" key="4">
    <source>
        <dbReference type="Pfam" id="PF06094"/>
    </source>
</evidence>
<accession>A0AAW8B1B9</accession>
<evidence type="ECO:0000256" key="3">
    <source>
        <dbReference type="PIRSR" id="PIRSR617939-2"/>
    </source>
</evidence>
<gene>
    <name evidence="5" type="ORF">Q8A57_02610</name>
</gene>
<dbReference type="AlphaFoldDB" id="A0AAW8B1B9"/>
<evidence type="ECO:0000256" key="2">
    <source>
        <dbReference type="PIRSR" id="PIRSR617939-1"/>
    </source>
</evidence>
<keyword evidence="6" id="KW-1185">Reference proteome</keyword>
<protein>
    <submittedName>
        <fullName evidence="5">Gamma-glutamylcyclotransferase family protein</fullName>
    </submittedName>
</protein>
<keyword evidence="1" id="KW-0456">Lyase</keyword>
<evidence type="ECO:0000313" key="5">
    <source>
        <dbReference type="EMBL" id="MDP1519850.1"/>
    </source>
</evidence>
<dbReference type="Gene3D" id="3.10.490.10">
    <property type="entry name" value="Gamma-glutamyl cyclotransferase-like"/>
    <property type="match status" value="1"/>
</dbReference>
<organism evidence="5 6">
    <name type="scientific">Porticoccus litoralis</name>
    <dbReference type="NCBI Taxonomy" id="434086"/>
    <lineage>
        <taxon>Bacteria</taxon>
        <taxon>Pseudomonadati</taxon>
        <taxon>Pseudomonadota</taxon>
        <taxon>Gammaproteobacteria</taxon>
        <taxon>Cellvibrionales</taxon>
        <taxon>Porticoccaceae</taxon>
        <taxon>Porticoccus</taxon>
    </lineage>
</organism>